<evidence type="ECO:0000256" key="2">
    <source>
        <dbReference type="ARBA" id="ARBA00022840"/>
    </source>
</evidence>
<dbReference type="Gene3D" id="3.40.50.300">
    <property type="entry name" value="P-loop containing nucleotide triphosphate hydrolases"/>
    <property type="match status" value="1"/>
</dbReference>
<dbReference type="NCBIfam" id="NF038308">
    <property type="entry name" value="RNA_repair_RtcR"/>
    <property type="match status" value="1"/>
</dbReference>
<dbReference type="InterPro" id="IPR009715">
    <property type="entry name" value="RtcR"/>
</dbReference>
<dbReference type="InterPro" id="IPR027417">
    <property type="entry name" value="P-loop_NTPase"/>
</dbReference>
<keyword evidence="1" id="KW-0547">Nucleotide-binding</keyword>
<dbReference type="PIRSF" id="PIRSF037354">
    <property type="entry name" value="Txn_actvtr_RtcR"/>
    <property type="match status" value="1"/>
</dbReference>
<evidence type="ECO:0000256" key="1">
    <source>
        <dbReference type="ARBA" id="ARBA00022741"/>
    </source>
</evidence>
<evidence type="ECO:0000259" key="3">
    <source>
        <dbReference type="PROSITE" id="PS50045"/>
    </source>
</evidence>
<protein>
    <submittedName>
        <fullName evidence="4">Sigma 54-interacting transcriptional regulator</fullName>
    </submittedName>
</protein>
<dbReference type="CDD" id="cd00009">
    <property type="entry name" value="AAA"/>
    <property type="match status" value="1"/>
</dbReference>
<dbReference type="RefSeq" id="WP_203584954.1">
    <property type="nucleotide sequence ID" value="NZ_JACOPV010000009.1"/>
</dbReference>
<dbReference type="PANTHER" id="PTHR32071">
    <property type="entry name" value="TRANSCRIPTIONAL REGULATORY PROTEIN"/>
    <property type="match status" value="1"/>
</dbReference>
<dbReference type="Pfam" id="PF00158">
    <property type="entry name" value="Sigma54_activat"/>
    <property type="match status" value="1"/>
</dbReference>
<dbReference type="PANTHER" id="PTHR32071:SF14">
    <property type="entry name" value="TRANSCRIPTIONAL REGULATORY PROTEIN RTCR"/>
    <property type="match status" value="1"/>
</dbReference>
<accession>A0ABS2BZI8</accession>
<dbReference type="SMART" id="SM00382">
    <property type="entry name" value="AAA"/>
    <property type="match status" value="1"/>
</dbReference>
<feature type="domain" description="Sigma-54 factor interaction" evidence="3">
    <location>
        <begin position="191"/>
        <end position="429"/>
    </location>
</feature>
<dbReference type="PROSITE" id="PS00676">
    <property type="entry name" value="SIGMA54_INTERACT_2"/>
    <property type="match status" value="1"/>
</dbReference>
<dbReference type="PROSITE" id="PS50045">
    <property type="entry name" value="SIGMA54_INTERACT_4"/>
    <property type="match status" value="1"/>
</dbReference>
<dbReference type="Gene3D" id="1.10.8.60">
    <property type="match status" value="1"/>
</dbReference>
<dbReference type="Pfam" id="PF25601">
    <property type="entry name" value="AAA_lid_14"/>
    <property type="match status" value="1"/>
</dbReference>
<gene>
    <name evidence="4" type="ORF">H8F21_15870</name>
</gene>
<name>A0ABS2BZI8_9PSED</name>
<keyword evidence="2" id="KW-0067">ATP-binding</keyword>
<dbReference type="InterPro" id="IPR003593">
    <property type="entry name" value="AAA+_ATPase"/>
</dbReference>
<dbReference type="Pfam" id="PF06956">
    <property type="entry name" value="RtcR"/>
    <property type="match status" value="1"/>
</dbReference>
<sequence length="538" mass="60859">MNDKKTVAIGILGSKLDRVGKGEQRWNKWRPTISLCQQPDLMIDRLELIHGDGRWDTDLALKVKEDIAQVSPETEVCLHSMKMTNAWDFEEVYASLHDFAAGYPFDPDNENYLTHITTGTHVQQIVWFLLAESRHVPAKLVQTQPSGFRDDEPSPAGKHVVTDLDLERYDQIAKRFQAERLQGTELLKSGIATRNAAFNRTIDQIERVSVRSNAPILICGPTGAGKSFLARRIFELKRGRHQLDGTFVEVNCATLRGDSAMSTLFGHTRGAFTGAQQAREGLLRSAHKGTLFLDEIGELPLDEQAMLLKAIEEKKFLPMGSDKEVESDFILIAGTNKDLRAQVAQGLFREDLLARINTWTFELPGLAQRTEDIEPNIDYELQRHAKEQGHMVRFNAKARRRYLEFATAKDAAWTGNFRELSASITRMGTLADGGRIDLDLVEGEMNRLNRDWNVQSSQDRLSQHLEQVGLEIDLFDRLQLEAVLKVCCTAASQAEAGRKLFFHTRLAKSSANDSDRIRKFLARFQISWSEIQSLIPRQ</sequence>
<dbReference type="SUPFAM" id="SSF52540">
    <property type="entry name" value="P-loop containing nucleoside triphosphate hydrolases"/>
    <property type="match status" value="1"/>
</dbReference>
<proteinExistence type="predicted"/>
<evidence type="ECO:0000313" key="5">
    <source>
        <dbReference type="Proteomes" id="UP000745663"/>
    </source>
</evidence>
<dbReference type="InterPro" id="IPR025943">
    <property type="entry name" value="Sigma_54_int_dom_ATP-bd_2"/>
</dbReference>
<dbReference type="InterPro" id="IPR002078">
    <property type="entry name" value="Sigma_54_int"/>
</dbReference>
<comment type="caution">
    <text evidence="4">The sequence shown here is derived from an EMBL/GenBank/DDBJ whole genome shotgun (WGS) entry which is preliminary data.</text>
</comment>
<evidence type="ECO:0000313" key="4">
    <source>
        <dbReference type="EMBL" id="MBM5459046.1"/>
    </source>
</evidence>
<dbReference type="InterPro" id="IPR017183">
    <property type="entry name" value="Sigma54_dep_tscrpt_act_RtcR"/>
</dbReference>
<dbReference type="InterPro" id="IPR058031">
    <property type="entry name" value="AAA_lid_NorR"/>
</dbReference>
<organism evidence="4 5">
    <name type="scientific">Pseudomonas arcuscaelestis</name>
    <dbReference type="NCBI Taxonomy" id="2710591"/>
    <lineage>
        <taxon>Bacteria</taxon>
        <taxon>Pseudomonadati</taxon>
        <taxon>Pseudomonadota</taxon>
        <taxon>Gammaproteobacteria</taxon>
        <taxon>Pseudomonadales</taxon>
        <taxon>Pseudomonadaceae</taxon>
        <taxon>Pseudomonas</taxon>
    </lineage>
</organism>
<reference evidence="4 5" key="1">
    <citation type="submission" date="2020-08" db="EMBL/GenBank/DDBJ databases">
        <title>Description of novel Pseudomonas species.</title>
        <authorList>
            <person name="Duman M."/>
            <person name="Mulet M."/>
            <person name="Altun S."/>
            <person name="Saticioglu I.B."/>
            <person name="Lalucat J."/>
            <person name="Garcia-Valdes E."/>
        </authorList>
    </citation>
    <scope>NUCLEOTIDE SEQUENCE [LARGE SCALE GENOMIC DNA]</scope>
    <source>
        <strain evidence="4 5">P66</strain>
    </source>
</reference>
<dbReference type="Proteomes" id="UP000745663">
    <property type="component" value="Unassembled WGS sequence"/>
</dbReference>
<keyword evidence="5" id="KW-1185">Reference proteome</keyword>
<dbReference type="EMBL" id="JACOPV010000009">
    <property type="protein sequence ID" value="MBM5459046.1"/>
    <property type="molecule type" value="Genomic_DNA"/>
</dbReference>